<gene>
    <name evidence="5" type="ORF">POM88_016774</name>
</gene>
<dbReference type="SMART" id="SM01014">
    <property type="entry name" value="ARID"/>
    <property type="match status" value="1"/>
</dbReference>
<dbReference type="SMART" id="SM00398">
    <property type="entry name" value="HMG"/>
    <property type="match status" value="1"/>
</dbReference>
<dbReference type="SUPFAM" id="SSF46774">
    <property type="entry name" value="ARID-like"/>
    <property type="match status" value="1"/>
</dbReference>
<proteinExistence type="predicted"/>
<reference evidence="5" key="2">
    <citation type="submission" date="2023-05" db="EMBL/GenBank/DDBJ databases">
        <authorList>
            <person name="Schelkunov M.I."/>
        </authorList>
    </citation>
    <scope>NUCLEOTIDE SEQUENCE</scope>
    <source>
        <strain evidence="5">Hsosn_3</strain>
        <tissue evidence="5">Leaf</tissue>
    </source>
</reference>
<dbReference type="Pfam" id="PF01388">
    <property type="entry name" value="ARID"/>
    <property type="match status" value="1"/>
</dbReference>
<dbReference type="GO" id="GO:0005634">
    <property type="term" value="C:nucleus"/>
    <property type="evidence" value="ECO:0007669"/>
    <property type="project" value="UniProtKB-UniRule"/>
</dbReference>
<keyword evidence="6" id="KW-1185">Reference proteome</keyword>
<feature type="domain" description="HMG box" evidence="3">
    <location>
        <begin position="211"/>
        <end position="278"/>
    </location>
</feature>
<comment type="caution">
    <text evidence="5">The sequence shown here is derived from an EMBL/GenBank/DDBJ whole genome shotgun (WGS) entry which is preliminary data.</text>
</comment>
<dbReference type="Gene3D" id="1.10.150.60">
    <property type="entry name" value="ARID DNA-binding domain"/>
    <property type="match status" value="1"/>
</dbReference>
<keyword evidence="1" id="KW-0539">Nucleus</keyword>
<dbReference type="InterPro" id="IPR001606">
    <property type="entry name" value="ARID_dom"/>
</dbReference>
<dbReference type="InterPro" id="IPR036910">
    <property type="entry name" value="HMG_box_dom_sf"/>
</dbReference>
<feature type="DNA-binding region" description="HMG box" evidence="1">
    <location>
        <begin position="211"/>
        <end position="278"/>
    </location>
</feature>
<evidence type="ECO:0000259" key="3">
    <source>
        <dbReference type="PROSITE" id="PS50118"/>
    </source>
</evidence>
<dbReference type="PANTHER" id="PTHR46691">
    <property type="entry name" value="HIGH MOBILITY GROUP B PROTEIN 9"/>
    <property type="match status" value="1"/>
</dbReference>
<evidence type="ECO:0000256" key="2">
    <source>
        <dbReference type="SAM" id="MobiDB-lite"/>
    </source>
</evidence>
<evidence type="ECO:0000313" key="6">
    <source>
        <dbReference type="Proteomes" id="UP001237642"/>
    </source>
</evidence>
<dbReference type="PROSITE" id="PS50118">
    <property type="entry name" value="HMG_BOX_2"/>
    <property type="match status" value="1"/>
</dbReference>
<sequence>MKRSSQNCITTVSIMSSMIPVADKTYPEAMASHEEVVKAPALFRDSLRSFHSEMGIKYMVPIIGGVELDLHVLYGQVTKRGGYDKVVAEKKWREISSMFSFSPTTTSASYALRKHYRSLLYYYEQVYFFRLQGSVLTPRAPVTFEATGTIEAKTDYCYLVSMKLGSETLNGVLYHHKHSESPNKESAMMPFDLNDKRKRRRERKRKRRMGPKPNRSGYNFYFADKHSELKRQCPEREREFTKMIGKSWTNLSQQEKNVYNEIGVKDKERYRKELREYKEKVKEQEEANKENGKSPEAQARD</sequence>
<dbReference type="EMBL" id="JAUIZM010000004">
    <property type="protein sequence ID" value="KAK1388596.1"/>
    <property type="molecule type" value="Genomic_DNA"/>
</dbReference>
<evidence type="ECO:0000259" key="4">
    <source>
        <dbReference type="PROSITE" id="PS51011"/>
    </source>
</evidence>
<dbReference type="Pfam" id="PF00505">
    <property type="entry name" value="HMG_box"/>
    <property type="match status" value="1"/>
</dbReference>
<dbReference type="Gene3D" id="1.10.30.10">
    <property type="entry name" value="High mobility group box domain"/>
    <property type="match status" value="1"/>
</dbReference>
<dbReference type="PROSITE" id="PS51011">
    <property type="entry name" value="ARID"/>
    <property type="match status" value="1"/>
</dbReference>
<dbReference type="SMART" id="SM00501">
    <property type="entry name" value="BRIGHT"/>
    <property type="match status" value="1"/>
</dbReference>
<protein>
    <submittedName>
        <fullName evidence="5">High mobility group B protein 9</fullName>
    </submittedName>
</protein>
<dbReference type="InterPro" id="IPR036431">
    <property type="entry name" value="ARID_dom_sf"/>
</dbReference>
<reference evidence="5" key="1">
    <citation type="submission" date="2023-02" db="EMBL/GenBank/DDBJ databases">
        <title>Genome of toxic invasive species Heracleum sosnowskyi carries increased number of genes despite the absence of recent whole-genome duplications.</title>
        <authorList>
            <person name="Schelkunov M."/>
            <person name="Shtratnikova V."/>
            <person name="Makarenko M."/>
            <person name="Klepikova A."/>
            <person name="Omelchenko D."/>
            <person name="Novikova G."/>
            <person name="Obukhova E."/>
            <person name="Bogdanov V."/>
            <person name="Penin A."/>
            <person name="Logacheva M."/>
        </authorList>
    </citation>
    <scope>NUCLEOTIDE SEQUENCE</scope>
    <source>
        <strain evidence="5">Hsosn_3</strain>
        <tissue evidence="5">Leaf</tissue>
    </source>
</reference>
<dbReference type="SUPFAM" id="SSF47095">
    <property type="entry name" value="HMG-box"/>
    <property type="match status" value="1"/>
</dbReference>
<accession>A0AAD8IN96</accession>
<dbReference type="PANTHER" id="PTHR46691:SF1">
    <property type="entry name" value="AT-RICH INTERACTIVE DOMAIN-CONTAINING PROTEIN 2"/>
    <property type="match status" value="1"/>
</dbReference>
<evidence type="ECO:0000313" key="5">
    <source>
        <dbReference type="EMBL" id="KAK1388596.1"/>
    </source>
</evidence>
<feature type="region of interest" description="Disordered" evidence="2">
    <location>
        <begin position="178"/>
        <end position="219"/>
    </location>
</feature>
<organism evidence="5 6">
    <name type="scientific">Heracleum sosnowskyi</name>
    <dbReference type="NCBI Taxonomy" id="360622"/>
    <lineage>
        <taxon>Eukaryota</taxon>
        <taxon>Viridiplantae</taxon>
        <taxon>Streptophyta</taxon>
        <taxon>Embryophyta</taxon>
        <taxon>Tracheophyta</taxon>
        <taxon>Spermatophyta</taxon>
        <taxon>Magnoliopsida</taxon>
        <taxon>eudicotyledons</taxon>
        <taxon>Gunneridae</taxon>
        <taxon>Pentapetalae</taxon>
        <taxon>asterids</taxon>
        <taxon>campanulids</taxon>
        <taxon>Apiales</taxon>
        <taxon>Apiaceae</taxon>
        <taxon>Apioideae</taxon>
        <taxon>apioid superclade</taxon>
        <taxon>Tordylieae</taxon>
        <taxon>Tordyliinae</taxon>
        <taxon>Heracleum</taxon>
    </lineage>
</organism>
<dbReference type="InterPro" id="IPR045303">
    <property type="entry name" value="ARID_HMGB9-like"/>
</dbReference>
<feature type="compositionally biased region" description="Basic residues" evidence="2">
    <location>
        <begin position="196"/>
        <end position="210"/>
    </location>
</feature>
<keyword evidence="1" id="KW-0238">DNA-binding</keyword>
<evidence type="ECO:0000256" key="1">
    <source>
        <dbReference type="PROSITE-ProRule" id="PRU00267"/>
    </source>
</evidence>
<feature type="region of interest" description="Disordered" evidence="2">
    <location>
        <begin position="280"/>
        <end position="301"/>
    </location>
</feature>
<dbReference type="Proteomes" id="UP001237642">
    <property type="component" value="Unassembled WGS sequence"/>
</dbReference>
<name>A0AAD8IN96_9APIA</name>
<dbReference type="GO" id="GO:0003677">
    <property type="term" value="F:DNA binding"/>
    <property type="evidence" value="ECO:0007669"/>
    <property type="project" value="UniProtKB-UniRule"/>
</dbReference>
<dbReference type="CDD" id="cd16872">
    <property type="entry name" value="ARID_HMGB9-like"/>
    <property type="match status" value="1"/>
</dbReference>
<feature type="domain" description="ARID" evidence="4">
    <location>
        <begin position="37"/>
        <end position="128"/>
    </location>
</feature>
<dbReference type="InterPro" id="IPR009071">
    <property type="entry name" value="HMG_box_dom"/>
</dbReference>
<dbReference type="CDD" id="cd22009">
    <property type="entry name" value="HMG-box_AtHMGB9-like"/>
    <property type="match status" value="1"/>
</dbReference>
<dbReference type="AlphaFoldDB" id="A0AAD8IN96"/>